<sequence>MNNNQIQLKVKEQSGDKNKGGDDTITVRRRCLDIIRTLIEEKIQGISDVNVVIRFLMSQQSSHSNYIVSLINSVSTVEHNRQALIGGLDGIETLHRMLRAKAMIQNQASLINQTETNKDQEINEHERILHELTITMLEQGEKEEIDAQMFNYFVREPKAGVNQALRRLGKELELLPTA</sequence>
<dbReference type="AlphaFoldDB" id="A0A5J4WZB4"/>
<feature type="compositionally biased region" description="Basic and acidic residues" evidence="1">
    <location>
        <begin position="9"/>
        <end position="22"/>
    </location>
</feature>
<gene>
    <name evidence="2" type="ORF">EZS28_004785</name>
</gene>
<proteinExistence type="predicted"/>
<evidence type="ECO:0000313" key="2">
    <source>
        <dbReference type="EMBL" id="KAA6399685.1"/>
    </source>
</evidence>
<evidence type="ECO:0000256" key="1">
    <source>
        <dbReference type="SAM" id="MobiDB-lite"/>
    </source>
</evidence>
<evidence type="ECO:0000313" key="3">
    <source>
        <dbReference type="Proteomes" id="UP000324800"/>
    </source>
</evidence>
<feature type="region of interest" description="Disordered" evidence="1">
    <location>
        <begin position="1"/>
        <end position="22"/>
    </location>
</feature>
<name>A0A5J4WZB4_9EUKA</name>
<comment type="caution">
    <text evidence="2">The sequence shown here is derived from an EMBL/GenBank/DDBJ whole genome shotgun (WGS) entry which is preliminary data.</text>
</comment>
<dbReference type="EMBL" id="SNRW01000702">
    <property type="protein sequence ID" value="KAA6399685.1"/>
    <property type="molecule type" value="Genomic_DNA"/>
</dbReference>
<protein>
    <submittedName>
        <fullName evidence="2">Uncharacterized protein</fullName>
    </submittedName>
</protein>
<accession>A0A5J4WZB4</accession>
<reference evidence="2 3" key="1">
    <citation type="submission" date="2019-03" db="EMBL/GenBank/DDBJ databases">
        <title>Single cell metagenomics reveals metabolic interactions within the superorganism composed of flagellate Streblomastix strix and complex community of Bacteroidetes bacteria on its surface.</title>
        <authorList>
            <person name="Treitli S.C."/>
            <person name="Kolisko M."/>
            <person name="Husnik F."/>
            <person name="Keeling P."/>
            <person name="Hampl V."/>
        </authorList>
    </citation>
    <scope>NUCLEOTIDE SEQUENCE [LARGE SCALE GENOMIC DNA]</scope>
    <source>
        <strain evidence="2">ST1C</strain>
    </source>
</reference>
<organism evidence="2 3">
    <name type="scientific">Streblomastix strix</name>
    <dbReference type="NCBI Taxonomy" id="222440"/>
    <lineage>
        <taxon>Eukaryota</taxon>
        <taxon>Metamonada</taxon>
        <taxon>Preaxostyla</taxon>
        <taxon>Oxymonadida</taxon>
        <taxon>Streblomastigidae</taxon>
        <taxon>Streblomastix</taxon>
    </lineage>
</organism>
<dbReference type="Proteomes" id="UP000324800">
    <property type="component" value="Unassembled WGS sequence"/>
</dbReference>